<dbReference type="Proteomes" id="UP000037035">
    <property type="component" value="Unassembled WGS sequence"/>
</dbReference>
<protein>
    <submittedName>
        <fullName evidence="1">Uncharacterized protein</fullName>
    </submittedName>
</protein>
<keyword evidence="2" id="KW-1185">Reference proteome</keyword>
<proteinExistence type="predicted"/>
<dbReference type="EMBL" id="LAVV01006761">
    <property type="protein sequence ID" value="KNZ58429.1"/>
    <property type="molecule type" value="Genomic_DNA"/>
</dbReference>
<organism evidence="1 2">
    <name type="scientific">Puccinia sorghi</name>
    <dbReference type="NCBI Taxonomy" id="27349"/>
    <lineage>
        <taxon>Eukaryota</taxon>
        <taxon>Fungi</taxon>
        <taxon>Dikarya</taxon>
        <taxon>Basidiomycota</taxon>
        <taxon>Pucciniomycotina</taxon>
        <taxon>Pucciniomycetes</taxon>
        <taxon>Pucciniales</taxon>
        <taxon>Pucciniaceae</taxon>
        <taxon>Puccinia</taxon>
    </lineage>
</organism>
<dbReference type="VEuPathDB" id="FungiDB:VP01_1931g6"/>
<evidence type="ECO:0000313" key="1">
    <source>
        <dbReference type="EMBL" id="KNZ58429.1"/>
    </source>
</evidence>
<evidence type="ECO:0000313" key="2">
    <source>
        <dbReference type="Proteomes" id="UP000037035"/>
    </source>
</evidence>
<feature type="non-terminal residue" evidence="1">
    <location>
        <position position="1"/>
    </location>
</feature>
<dbReference type="AlphaFoldDB" id="A0A0L6VCJ6"/>
<accession>A0A0L6VCJ6</accession>
<reference evidence="1 2" key="1">
    <citation type="submission" date="2015-08" db="EMBL/GenBank/DDBJ databases">
        <title>Next Generation Sequencing and Analysis of the Genome of Puccinia sorghi L Schw, the Causal Agent of Maize Common Rust.</title>
        <authorList>
            <person name="Rochi L."/>
            <person name="Burguener G."/>
            <person name="Darino M."/>
            <person name="Turjanski A."/>
            <person name="Kreff E."/>
            <person name="Dieguez M.J."/>
            <person name="Sacco F."/>
        </authorList>
    </citation>
    <scope>NUCLEOTIDE SEQUENCE [LARGE SCALE GENOMIC DNA]</scope>
    <source>
        <strain evidence="1 2">RO10H11247</strain>
    </source>
</reference>
<sequence>CAPFNPIGLSPARTSWSNSARLAARAAGQTPARSIGEMVPALYHRYLCMFQKSAAKGLPPRTVLFDLSDPFYGLFIIY</sequence>
<comment type="caution">
    <text evidence="1">The sequence shown here is derived from an EMBL/GenBank/DDBJ whole genome shotgun (WGS) entry which is preliminary data.</text>
</comment>
<gene>
    <name evidence="1" type="ORF">VP01_1931g6</name>
</gene>
<name>A0A0L6VCJ6_9BASI</name>